<dbReference type="Pfam" id="PF22677">
    <property type="entry name" value="Ble-like_N"/>
    <property type="match status" value="1"/>
</dbReference>
<accession>A0AB39XZ18</accession>
<feature type="domain" description="VOC" evidence="1">
    <location>
        <begin position="137"/>
        <end position="258"/>
    </location>
</feature>
<dbReference type="InterPro" id="IPR037523">
    <property type="entry name" value="VOC_core"/>
</dbReference>
<name>A0AB39XZ18_9ACTN</name>
<dbReference type="InterPro" id="IPR053863">
    <property type="entry name" value="Glyoxy/Ble-like_N"/>
</dbReference>
<dbReference type="PROSITE" id="PS51819">
    <property type="entry name" value="VOC"/>
    <property type="match status" value="2"/>
</dbReference>
<dbReference type="EMBL" id="CP165727">
    <property type="protein sequence ID" value="XDV63139.1"/>
    <property type="molecule type" value="Genomic_DNA"/>
</dbReference>
<dbReference type="PANTHER" id="PTHR33993:SF10">
    <property type="entry name" value="CONSERVED PROTEIN"/>
    <property type="match status" value="1"/>
</dbReference>
<proteinExistence type="predicted"/>
<feature type="domain" description="VOC" evidence="1">
    <location>
        <begin position="10"/>
        <end position="123"/>
    </location>
</feature>
<sequence>MLTTDYKDGSPNWVDLGTPHLDGAAGFYTGLFGWDFRPGGEEAGGYAMFHLGGKTVAGAMAVAPEEVRSAWTLYFQSSDADATAAAVVEAGGTVAVEPRDVMGLGRMAIFADPAGVTFSIWQPGRIEGLGAVTDVGTLCWTELYTADVQAAAAFYGSVFGWEISEMPFEGGSYTVVKAAGTPDEAAFGGLVPIGSDPVEDAERPYWTPYFEVVDCDVTAARAEESGGKVRLSPVFMEGVGRFAKLADPYGARFAVIASAPATGA</sequence>
<dbReference type="PANTHER" id="PTHR33993">
    <property type="entry name" value="GLYOXALASE-RELATED"/>
    <property type="match status" value="1"/>
</dbReference>
<dbReference type="Gene3D" id="3.10.180.10">
    <property type="entry name" value="2,3-Dihydroxybiphenyl 1,2-Dioxygenase, domain 1"/>
    <property type="match status" value="2"/>
</dbReference>
<reference evidence="2" key="1">
    <citation type="submission" date="2024-08" db="EMBL/GenBank/DDBJ databases">
        <authorList>
            <person name="Yu S.T."/>
        </authorList>
    </citation>
    <scope>NUCLEOTIDE SEQUENCE</scope>
    <source>
        <strain evidence="2">R33</strain>
    </source>
</reference>
<dbReference type="InterPro" id="IPR052164">
    <property type="entry name" value="Anthracycline_SecMetBiosynth"/>
</dbReference>
<dbReference type="Pfam" id="PF00903">
    <property type="entry name" value="Glyoxalase"/>
    <property type="match status" value="1"/>
</dbReference>
<dbReference type="InterPro" id="IPR004360">
    <property type="entry name" value="Glyas_Fos-R_dOase_dom"/>
</dbReference>
<organism evidence="2">
    <name type="scientific">Streptomyces sp. R33</name>
    <dbReference type="NCBI Taxonomy" id="3238629"/>
    <lineage>
        <taxon>Bacteria</taxon>
        <taxon>Bacillati</taxon>
        <taxon>Actinomycetota</taxon>
        <taxon>Actinomycetes</taxon>
        <taxon>Kitasatosporales</taxon>
        <taxon>Streptomycetaceae</taxon>
        <taxon>Streptomyces</taxon>
    </lineage>
</organism>
<dbReference type="AlphaFoldDB" id="A0AB39XZ18"/>
<dbReference type="CDD" id="cd07247">
    <property type="entry name" value="SgaA_N_like"/>
    <property type="match status" value="2"/>
</dbReference>
<protein>
    <submittedName>
        <fullName evidence="2">VOC family protein</fullName>
    </submittedName>
</protein>
<gene>
    <name evidence="2" type="ORF">AB5J51_09435</name>
</gene>
<evidence type="ECO:0000259" key="1">
    <source>
        <dbReference type="PROSITE" id="PS51819"/>
    </source>
</evidence>
<dbReference type="SUPFAM" id="SSF54593">
    <property type="entry name" value="Glyoxalase/Bleomycin resistance protein/Dihydroxybiphenyl dioxygenase"/>
    <property type="match status" value="1"/>
</dbReference>
<dbReference type="InterPro" id="IPR029068">
    <property type="entry name" value="Glyas_Bleomycin-R_OHBP_Dase"/>
</dbReference>
<evidence type="ECO:0000313" key="2">
    <source>
        <dbReference type="EMBL" id="XDV63139.1"/>
    </source>
</evidence>
<dbReference type="RefSeq" id="WP_133896404.1">
    <property type="nucleotide sequence ID" value="NZ_CP165727.1"/>
</dbReference>